<evidence type="ECO:0000256" key="6">
    <source>
        <dbReference type="ARBA" id="ARBA00004652"/>
    </source>
</evidence>
<organism evidence="28 29">
    <name type="scientific">Chiloscyllium punctatum</name>
    <name type="common">Brownbanded bambooshark</name>
    <name type="synonym">Hemiscyllium punctatum</name>
    <dbReference type="NCBI Taxonomy" id="137246"/>
    <lineage>
        <taxon>Eukaryota</taxon>
        <taxon>Metazoa</taxon>
        <taxon>Chordata</taxon>
        <taxon>Craniata</taxon>
        <taxon>Vertebrata</taxon>
        <taxon>Chondrichthyes</taxon>
        <taxon>Elasmobranchii</taxon>
        <taxon>Galeomorphii</taxon>
        <taxon>Galeoidea</taxon>
        <taxon>Orectolobiformes</taxon>
        <taxon>Hemiscylliidae</taxon>
        <taxon>Chiloscyllium</taxon>
    </lineage>
</organism>
<dbReference type="SMART" id="SM00173">
    <property type="entry name" value="RAS"/>
    <property type="match status" value="1"/>
</dbReference>
<protein>
    <recommendedName>
        <fullName evidence="25">Ras-related protein Rab-24</fullName>
        <ecNumber evidence="8">3.6.5.2</ecNumber>
    </recommendedName>
</protein>
<evidence type="ECO:0000256" key="26">
    <source>
        <dbReference type="ARBA" id="ARBA00093319"/>
    </source>
</evidence>
<dbReference type="PANTHER" id="PTHR47978">
    <property type="match status" value="1"/>
</dbReference>
<keyword evidence="20" id="KW-0206">Cytoskeleton</keyword>
<keyword evidence="17" id="KW-0072">Autophagy</keyword>
<evidence type="ECO:0000256" key="4">
    <source>
        <dbReference type="ARBA" id="ARBA00004556"/>
    </source>
</evidence>
<comment type="subcellular location">
    <subcellularLocation>
        <location evidence="2">Cytoplasm</location>
        <location evidence="2">Cytoskeleton</location>
        <location evidence="2">Spindle</location>
    </subcellularLocation>
    <subcellularLocation>
        <location evidence="3">Cytoplasm</location>
        <location evidence="3">Cytosol</location>
    </subcellularLocation>
    <subcellularLocation>
        <location evidence="4">Cytoplasm</location>
        <location evidence="4">Perinuclear region</location>
    </subcellularLocation>
    <subcellularLocation>
        <location evidence="6">Cytoplasmic vesicle</location>
        <location evidence="6">Autophagosome membrane</location>
    </subcellularLocation>
    <subcellularLocation>
        <location evidence="5">Membrane</location>
        <topology evidence="5">Lipid-anchor</topology>
    </subcellularLocation>
</comment>
<keyword evidence="21" id="KW-0449">Lipoprotein</keyword>
<reference evidence="28 29" key="1">
    <citation type="journal article" date="2018" name="Nat. Ecol. Evol.">
        <title>Shark genomes provide insights into elasmobranch evolution and the origin of vertebrates.</title>
        <authorList>
            <person name="Hara Y"/>
            <person name="Yamaguchi K"/>
            <person name="Onimaru K"/>
            <person name="Kadota M"/>
            <person name="Koyanagi M"/>
            <person name="Keeley SD"/>
            <person name="Tatsumi K"/>
            <person name="Tanaka K"/>
            <person name="Motone F"/>
            <person name="Kageyama Y"/>
            <person name="Nozu R"/>
            <person name="Adachi N"/>
            <person name="Nishimura O"/>
            <person name="Nakagawa R"/>
            <person name="Tanegashima C"/>
            <person name="Kiyatake I"/>
            <person name="Matsumoto R"/>
            <person name="Murakumo K"/>
            <person name="Nishida K"/>
            <person name="Terakita A"/>
            <person name="Kuratani S"/>
            <person name="Sato K"/>
            <person name="Hyodo S Kuraku.S."/>
        </authorList>
    </citation>
    <scope>NUCLEOTIDE SEQUENCE [LARGE SCALE GENOMIC DNA]</scope>
</reference>
<dbReference type="EC" id="3.6.5.2" evidence="8"/>
<keyword evidence="10" id="KW-0963">Cytoplasm</keyword>
<gene>
    <name evidence="28" type="ORF">chiPu_0016747</name>
</gene>
<dbReference type="PRINTS" id="PR00449">
    <property type="entry name" value="RASTRNSFRMNG"/>
</dbReference>
<evidence type="ECO:0000256" key="14">
    <source>
        <dbReference type="ARBA" id="ARBA00022801"/>
    </source>
</evidence>
<evidence type="ECO:0000256" key="13">
    <source>
        <dbReference type="ARBA" id="ARBA00022741"/>
    </source>
</evidence>
<evidence type="ECO:0000256" key="19">
    <source>
        <dbReference type="ARBA" id="ARBA00023136"/>
    </source>
</evidence>
<evidence type="ECO:0000256" key="21">
    <source>
        <dbReference type="ARBA" id="ARBA00023288"/>
    </source>
</evidence>
<dbReference type="OMA" id="RFRAGPY"/>
<comment type="cofactor">
    <cofactor evidence="1">
        <name>Mg(2+)</name>
        <dbReference type="ChEBI" id="CHEBI:18420"/>
    </cofactor>
</comment>
<comment type="similarity">
    <text evidence="7">Belongs to the small GTPase superfamily. Rab family.</text>
</comment>
<evidence type="ECO:0000256" key="5">
    <source>
        <dbReference type="ARBA" id="ARBA00004635"/>
    </source>
</evidence>
<keyword evidence="9" id="KW-0813">Transport</keyword>
<dbReference type="STRING" id="137246.A0A401T6I1"/>
<dbReference type="FunFam" id="3.40.50.300:FF:000799">
    <property type="entry name" value="ras-related protein Rab-24 isoform X1"/>
    <property type="match status" value="1"/>
</dbReference>
<dbReference type="CDD" id="cd04118">
    <property type="entry name" value="Rab24"/>
    <property type="match status" value="1"/>
</dbReference>
<dbReference type="GO" id="GO:0005829">
    <property type="term" value="C:cytosol"/>
    <property type="evidence" value="ECO:0007669"/>
    <property type="project" value="UniProtKB-SubCell"/>
</dbReference>
<comment type="function">
    <text evidence="26">The small GTPases Rab are key regulators of intracellular membrane trafficking, from the formation of transport vesicles to their fusion with membranes. Rabs cycle between an inactive GDP-bound form and an active GTP-bound form that is able to recruit to membranes different sets of downstream effectors directly responsible for vesicle formation, movement, tethering and fusion. RAB24 is an atypical RAB protein that presents low GTPase activity and thereby exists predominantly in the GTP-bound active state. RAB24 is required for the clearance of late autophagic vacuoles under basal conditions. It is not needed for starvation-induced autophagy. Involved in the modulation of meiotic apparatus assembly and meiotic progression during oocyte maturation, possibly through regulation of kinetochore-microtubule interaction.</text>
</comment>
<dbReference type="SMART" id="SM00176">
    <property type="entry name" value="RAN"/>
    <property type="match status" value="1"/>
</dbReference>
<keyword evidence="19" id="KW-0472">Membrane</keyword>
<dbReference type="InterPro" id="IPR005225">
    <property type="entry name" value="Small_GTP-bd"/>
</dbReference>
<dbReference type="OrthoDB" id="25896at2759"/>
<dbReference type="GO" id="GO:0003925">
    <property type="term" value="F:G protein activity"/>
    <property type="evidence" value="ECO:0007669"/>
    <property type="project" value="UniProtKB-EC"/>
</dbReference>
<dbReference type="GO" id="GO:0031410">
    <property type="term" value="C:cytoplasmic vesicle"/>
    <property type="evidence" value="ECO:0007669"/>
    <property type="project" value="UniProtKB-KW"/>
</dbReference>
<evidence type="ECO:0000256" key="9">
    <source>
        <dbReference type="ARBA" id="ARBA00022448"/>
    </source>
</evidence>
<dbReference type="SMART" id="SM00174">
    <property type="entry name" value="RHO"/>
    <property type="match status" value="1"/>
</dbReference>
<evidence type="ECO:0000256" key="20">
    <source>
        <dbReference type="ARBA" id="ARBA00023212"/>
    </source>
</evidence>
<keyword evidence="22" id="KW-0636">Prenylation</keyword>
<name>A0A401T6I1_CHIPU</name>
<dbReference type="NCBIfam" id="TIGR00231">
    <property type="entry name" value="small_GTP"/>
    <property type="match status" value="1"/>
</dbReference>
<keyword evidence="12" id="KW-0479">Metal-binding</keyword>
<keyword evidence="23" id="KW-0968">Cytoplasmic vesicle</keyword>
<proteinExistence type="inferred from homology"/>
<evidence type="ECO:0000256" key="7">
    <source>
        <dbReference type="ARBA" id="ARBA00006270"/>
    </source>
</evidence>
<evidence type="ECO:0000256" key="23">
    <source>
        <dbReference type="ARBA" id="ARBA00023329"/>
    </source>
</evidence>
<dbReference type="GO" id="GO:0048471">
    <property type="term" value="C:perinuclear region of cytoplasm"/>
    <property type="evidence" value="ECO:0007669"/>
    <property type="project" value="UniProtKB-SubCell"/>
</dbReference>
<keyword evidence="16" id="KW-0653">Protein transport</keyword>
<dbReference type="Proteomes" id="UP000287033">
    <property type="component" value="Unassembled WGS sequence"/>
</dbReference>
<evidence type="ECO:0000256" key="10">
    <source>
        <dbReference type="ARBA" id="ARBA00022490"/>
    </source>
</evidence>
<comment type="subunit">
    <text evidence="27">Interacts with ZFYVE20. Does not interact with the GDP dissociation inhibitors ARHGDIA and ARHGDIB.</text>
</comment>
<evidence type="ECO:0000256" key="16">
    <source>
        <dbReference type="ARBA" id="ARBA00022927"/>
    </source>
</evidence>
<dbReference type="InterPro" id="IPR027417">
    <property type="entry name" value="P-loop_NTPase"/>
</dbReference>
<comment type="catalytic activity">
    <reaction evidence="24">
        <text>GTP + H2O = GDP + phosphate + H(+)</text>
        <dbReference type="Rhea" id="RHEA:19669"/>
        <dbReference type="ChEBI" id="CHEBI:15377"/>
        <dbReference type="ChEBI" id="CHEBI:15378"/>
        <dbReference type="ChEBI" id="CHEBI:37565"/>
        <dbReference type="ChEBI" id="CHEBI:43474"/>
        <dbReference type="ChEBI" id="CHEBI:58189"/>
        <dbReference type="EC" id="3.6.5.2"/>
    </reaction>
    <physiologicalReaction direction="left-to-right" evidence="24">
        <dbReference type="Rhea" id="RHEA:19670"/>
    </physiologicalReaction>
</comment>
<dbReference type="GO" id="GO:0046872">
    <property type="term" value="F:metal ion binding"/>
    <property type="evidence" value="ECO:0007669"/>
    <property type="project" value="UniProtKB-KW"/>
</dbReference>
<dbReference type="PROSITE" id="PS51421">
    <property type="entry name" value="RAS"/>
    <property type="match status" value="1"/>
</dbReference>
<sequence>MSGQRVDVKVVMLGKEFVGKTSLVERYVHNRFLNGPYQNTIGAAFVAKLIHVGEKAITLGIWDTAGSERYESMSRIYYRGARAAVVCFDLTDSSSYARARFWVNEVRNCEEHCKIYLCGTKSDLVQNDRSARGVDYHDVQDYTDEIKAKLFETSSKTGQNVDELFQIVAEDYVNVTAFQVMTEDEAAVNLAEKKKSTYLFSCCHQ</sequence>
<dbReference type="GO" id="GO:0006914">
    <property type="term" value="P:autophagy"/>
    <property type="evidence" value="ECO:0007669"/>
    <property type="project" value="UniProtKB-KW"/>
</dbReference>
<dbReference type="InterPro" id="IPR041828">
    <property type="entry name" value="Rab24"/>
</dbReference>
<evidence type="ECO:0000256" key="11">
    <source>
        <dbReference type="ARBA" id="ARBA00022553"/>
    </source>
</evidence>
<accession>A0A401T6I1</accession>
<dbReference type="SMART" id="SM00175">
    <property type="entry name" value="RAB"/>
    <property type="match status" value="1"/>
</dbReference>
<evidence type="ECO:0000256" key="2">
    <source>
        <dbReference type="ARBA" id="ARBA00004186"/>
    </source>
</evidence>
<dbReference type="PROSITE" id="PS51419">
    <property type="entry name" value="RAB"/>
    <property type="match status" value="1"/>
</dbReference>
<evidence type="ECO:0000256" key="12">
    <source>
        <dbReference type="ARBA" id="ARBA00022723"/>
    </source>
</evidence>
<keyword evidence="14" id="KW-0378">Hydrolase</keyword>
<evidence type="ECO:0000256" key="25">
    <source>
        <dbReference type="ARBA" id="ARBA00067822"/>
    </source>
</evidence>
<evidence type="ECO:0000256" key="15">
    <source>
        <dbReference type="ARBA" id="ARBA00022842"/>
    </source>
</evidence>
<dbReference type="GO" id="GO:0005525">
    <property type="term" value="F:GTP binding"/>
    <property type="evidence" value="ECO:0007669"/>
    <property type="project" value="UniProtKB-KW"/>
</dbReference>
<dbReference type="AlphaFoldDB" id="A0A401T6I1"/>
<evidence type="ECO:0000256" key="17">
    <source>
        <dbReference type="ARBA" id="ARBA00023006"/>
    </source>
</evidence>
<keyword evidence="18" id="KW-0342">GTP-binding</keyword>
<dbReference type="SUPFAM" id="SSF52540">
    <property type="entry name" value="P-loop containing nucleoside triphosphate hydrolases"/>
    <property type="match status" value="1"/>
</dbReference>
<evidence type="ECO:0000256" key="24">
    <source>
        <dbReference type="ARBA" id="ARBA00047660"/>
    </source>
</evidence>
<evidence type="ECO:0000256" key="3">
    <source>
        <dbReference type="ARBA" id="ARBA00004514"/>
    </source>
</evidence>
<evidence type="ECO:0000256" key="8">
    <source>
        <dbReference type="ARBA" id="ARBA00011984"/>
    </source>
</evidence>
<keyword evidence="15" id="KW-0460">Magnesium</keyword>
<dbReference type="GO" id="GO:0000421">
    <property type="term" value="C:autophagosome membrane"/>
    <property type="evidence" value="ECO:0007669"/>
    <property type="project" value="UniProtKB-SubCell"/>
</dbReference>
<evidence type="ECO:0000313" key="29">
    <source>
        <dbReference type="Proteomes" id="UP000287033"/>
    </source>
</evidence>
<keyword evidence="13" id="KW-0547">Nucleotide-binding</keyword>
<comment type="caution">
    <text evidence="28">The sequence shown here is derived from an EMBL/GenBank/DDBJ whole genome shotgun (WGS) entry which is preliminary data.</text>
</comment>
<dbReference type="GO" id="GO:0015031">
    <property type="term" value="P:protein transport"/>
    <property type="evidence" value="ECO:0007669"/>
    <property type="project" value="UniProtKB-KW"/>
</dbReference>
<evidence type="ECO:0000256" key="18">
    <source>
        <dbReference type="ARBA" id="ARBA00023134"/>
    </source>
</evidence>
<evidence type="ECO:0000313" key="28">
    <source>
        <dbReference type="EMBL" id="GCC38235.1"/>
    </source>
</evidence>
<keyword evidence="29" id="KW-1185">Reference proteome</keyword>
<dbReference type="PROSITE" id="PS51420">
    <property type="entry name" value="RHO"/>
    <property type="match status" value="1"/>
</dbReference>
<dbReference type="Gene3D" id="3.40.50.300">
    <property type="entry name" value="P-loop containing nucleotide triphosphate hydrolases"/>
    <property type="match status" value="1"/>
</dbReference>
<evidence type="ECO:0000256" key="22">
    <source>
        <dbReference type="ARBA" id="ARBA00023289"/>
    </source>
</evidence>
<dbReference type="EMBL" id="BEZZ01001139">
    <property type="protein sequence ID" value="GCC38235.1"/>
    <property type="molecule type" value="Genomic_DNA"/>
</dbReference>
<dbReference type="InterPro" id="IPR001806">
    <property type="entry name" value="Small_GTPase"/>
</dbReference>
<keyword evidence="11" id="KW-0597">Phosphoprotein</keyword>
<evidence type="ECO:0000256" key="27">
    <source>
        <dbReference type="ARBA" id="ARBA00093500"/>
    </source>
</evidence>
<evidence type="ECO:0000256" key="1">
    <source>
        <dbReference type="ARBA" id="ARBA00001946"/>
    </source>
</evidence>
<dbReference type="Pfam" id="PF00071">
    <property type="entry name" value="Ras"/>
    <property type="match status" value="1"/>
</dbReference>
<dbReference type="GO" id="GO:0005819">
    <property type="term" value="C:spindle"/>
    <property type="evidence" value="ECO:0007669"/>
    <property type="project" value="UniProtKB-SubCell"/>
</dbReference>